<keyword evidence="3" id="KW-1185">Reference proteome</keyword>
<keyword evidence="1" id="KW-0175">Coiled coil</keyword>
<reference evidence="2 3" key="1">
    <citation type="submission" date="2024-09" db="EMBL/GenBank/DDBJ databases">
        <title>Floridaenema gen nov. (Aerosakkonemataceae, Aerosakkonematales ord. nov., Cyanobacteria) from benthic tropical and subtropical fresh waters, with the description of four new species.</title>
        <authorList>
            <person name="Moretto J.A."/>
            <person name="Berthold D.E."/>
            <person name="Lefler F.W."/>
            <person name="Huang I.-S."/>
            <person name="Laughinghouse H. IV."/>
        </authorList>
    </citation>
    <scope>NUCLEOTIDE SEQUENCE [LARGE SCALE GENOMIC DNA]</scope>
    <source>
        <strain evidence="2 3">BLCC-F167</strain>
    </source>
</reference>
<dbReference type="EMBL" id="JBHFNT010000068">
    <property type="protein sequence ID" value="MFB2834466.1"/>
    <property type="molecule type" value="Genomic_DNA"/>
</dbReference>
<name>A0ABV4WI40_9CYAN</name>
<dbReference type="Proteomes" id="UP001576780">
    <property type="component" value="Unassembled WGS sequence"/>
</dbReference>
<gene>
    <name evidence="2" type="ORF">ACE1CA_08025</name>
</gene>
<sequence>MKQLPDEKTLLELLELAKDAEKKAKELCDLATEIDEKWRVRLEERSVARPVKSGN</sequence>
<feature type="coiled-coil region" evidence="1">
    <location>
        <begin position="10"/>
        <end position="37"/>
    </location>
</feature>
<accession>A0ABV4WI40</accession>
<evidence type="ECO:0000313" key="3">
    <source>
        <dbReference type="Proteomes" id="UP001576780"/>
    </source>
</evidence>
<comment type="caution">
    <text evidence="2">The sequence shown here is derived from an EMBL/GenBank/DDBJ whole genome shotgun (WGS) entry which is preliminary data.</text>
</comment>
<protein>
    <submittedName>
        <fullName evidence="2">Uncharacterized protein</fullName>
    </submittedName>
</protein>
<proteinExistence type="predicted"/>
<evidence type="ECO:0000313" key="2">
    <source>
        <dbReference type="EMBL" id="MFB2834466.1"/>
    </source>
</evidence>
<organism evidence="2 3">
    <name type="scientific">Floridaenema evergladense BLCC-F167</name>
    <dbReference type="NCBI Taxonomy" id="3153639"/>
    <lineage>
        <taxon>Bacteria</taxon>
        <taxon>Bacillati</taxon>
        <taxon>Cyanobacteriota</taxon>
        <taxon>Cyanophyceae</taxon>
        <taxon>Oscillatoriophycideae</taxon>
        <taxon>Aerosakkonematales</taxon>
        <taxon>Aerosakkonemataceae</taxon>
        <taxon>Floridanema</taxon>
        <taxon>Floridanema evergladense</taxon>
    </lineage>
</organism>
<dbReference type="RefSeq" id="WP_413276902.1">
    <property type="nucleotide sequence ID" value="NZ_JBHFNT010000068.1"/>
</dbReference>
<evidence type="ECO:0000256" key="1">
    <source>
        <dbReference type="SAM" id="Coils"/>
    </source>
</evidence>